<evidence type="ECO:0000313" key="4">
    <source>
        <dbReference type="EMBL" id="PWJ72886.1"/>
    </source>
</evidence>
<dbReference type="PANTHER" id="PTHR30363">
    <property type="entry name" value="HTH-TYPE TRANSCRIPTIONAL REGULATOR SRLR-RELATED"/>
    <property type="match status" value="1"/>
</dbReference>
<dbReference type="Gene3D" id="1.10.10.10">
    <property type="entry name" value="Winged helix-like DNA-binding domain superfamily/Winged helix DNA-binding domain"/>
    <property type="match status" value="1"/>
</dbReference>
<dbReference type="RefSeq" id="WP_257497885.1">
    <property type="nucleotide sequence ID" value="NZ_JANKBI010000015.1"/>
</dbReference>
<dbReference type="InterPro" id="IPR036390">
    <property type="entry name" value="WH_DNA-bd_sf"/>
</dbReference>
<gene>
    <name evidence="4" type="ORF">C7383_11536</name>
</gene>
<dbReference type="SMART" id="SM01134">
    <property type="entry name" value="DeoRC"/>
    <property type="match status" value="1"/>
</dbReference>
<reference evidence="4 5" key="1">
    <citation type="submission" date="2018-05" db="EMBL/GenBank/DDBJ databases">
        <authorList>
            <person name="Goeker M."/>
            <person name="Huntemann M."/>
            <person name="Clum A."/>
            <person name="Pillay M."/>
            <person name="Palaniappan K."/>
            <person name="Varghese N."/>
            <person name="Mikhailova N."/>
            <person name="Stamatis D."/>
            <person name="Reddy T."/>
            <person name="Daum C."/>
            <person name="Shapiro N."/>
            <person name="Ivanova N."/>
            <person name="Kyrpides N."/>
            <person name="Woyke T."/>
        </authorList>
    </citation>
    <scope>NUCLEOTIDE SEQUENCE [LARGE SCALE GENOMIC DNA]</scope>
    <source>
        <strain evidence="4 5">DSM 26524</strain>
    </source>
</reference>
<evidence type="ECO:0000313" key="5">
    <source>
        <dbReference type="Proteomes" id="UP000245412"/>
    </source>
</evidence>
<evidence type="ECO:0000259" key="3">
    <source>
        <dbReference type="PROSITE" id="PS51000"/>
    </source>
</evidence>
<feature type="domain" description="HTH deoR-type" evidence="3">
    <location>
        <begin position="10"/>
        <end position="65"/>
    </location>
</feature>
<dbReference type="EMBL" id="QGGY01000015">
    <property type="protein sequence ID" value="PWJ72886.1"/>
    <property type="molecule type" value="Genomic_DNA"/>
</dbReference>
<accession>A0AB73SZI8</accession>
<keyword evidence="5" id="KW-1185">Reference proteome</keyword>
<dbReference type="Gene3D" id="3.40.50.1360">
    <property type="match status" value="1"/>
</dbReference>
<dbReference type="InterPro" id="IPR037171">
    <property type="entry name" value="NagB/RpiA_transferase-like"/>
</dbReference>
<dbReference type="InterPro" id="IPR036388">
    <property type="entry name" value="WH-like_DNA-bd_sf"/>
</dbReference>
<dbReference type="PANTHER" id="PTHR30363:SF44">
    <property type="entry name" value="AGA OPERON TRANSCRIPTIONAL REPRESSOR-RELATED"/>
    <property type="match status" value="1"/>
</dbReference>
<dbReference type="SUPFAM" id="SSF46785">
    <property type="entry name" value="Winged helix' DNA-binding domain"/>
    <property type="match status" value="1"/>
</dbReference>
<name>A0AB73SZI8_9FIRM</name>
<comment type="caution">
    <text evidence="4">The sequence shown here is derived from an EMBL/GenBank/DDBJ whole genome shotgun (WGS) entry which is preliminary data.</text>
</comment>
<evidence type="ECO:0000256" key="1">
    <source>
        <dbReference type="ARBA" id="ARBA00023015"/>
    </source>
</evidence>
<dbReference type="Pfam" id="PF00455">
    <property type="entry name" value="DeoRC"/>
    <property type="match status" value="1"/>
</dbReference>
<dbReference type="InterPro" id="IPR050313">
    <property type="entry name" value="Carb_Metab_HTH_regulators"/>
</dbReference>
<dbReference type="Pfam" id="PF08220">
    <property type="entry name" value="HTH_DeoR"/>
    <property type="match status" value="1"/>
</dbReference>
<dbReference type="AlphaFoldDB" id="A0AB73SZI8"/>
<proteinExistence type="predicted"/>
<keyword evidence="2" id="KW-0804">Transcription</keyword>
<dbReference type="Proteomes" id="UP000245412">
    <property type="component" value="Unassembled WGS sequence"/>
</dbReference>
<organism evidence="4 5">
    <name type="scientific">Murimonas intestini</name>
    <dbReference type="NCBI Taxonomy" id="1337051"/>
    <lineage>
        <taxon>Bacteria</taxon>
        <taxon>Bacillati</taxon>
        <taxon>Bacillota</taxon>
        <taxon>Clostridia</taxon>
        <taxon>Lachnospirales</taxon>
        <taxon>Lachnospiraceae</taxon>
        <taxon>Murimonas</taxon>
    </lineage>
</organism>
<dbReference type="SUPFAM" id="SSF100950">
    <property type="entry name" value="NagB/RpiA/CoA transferase-like"/>
    <property type="match status" value="1"/>
</dbReference>
<dbReference type="InterPro" id="IPR014036">
    <property type="entry name" value="DeoR-like_C"/>
</dbReference>
<protein>
    <submittedName>
        <fullName evidence="4">DeoR family transcriptional regulator</fullName>
    </submittedName>
</protein>
<dbReference type="GO" id="GO:0003700">
    <property type="term" value="F:DNA-binding transcription factor activity"/>
    <property type="evidence" value="ECO:0007669"/>
    <property type="project" value="InterPro"/>
</dbReference>
<evidence type="ECO:0000256" key="2">
    <source>
        <dbReference type="ARBA" id="ARBA00023163"/>
    </source>
</evidence>
<dbReference type="PROSITE" id="PS51000">
    <property type="entry name" value="HTH_DEOR_2"/>
    <property type="match status" value="1"/>
</dbReference>
<sequence length="262" mass="29021">MENLSHPLFAEERRKEILELLERQNKVLVPELCELFNVSPATIRTDLRILDSEGVLKRTHGGAVNLSKAAYEPTSDLKLSQKSEEKKRIAEYAIQLIENSDTIALDTGTTTLELAKLLPSKHGLTVITNDITIAIYLEQNSDANVIVLGGPLRRGFNCTAGSLAVKMMEPFNVDKAFLASNAFSFEAGFSTPSIEQAEVKQAMIRSASEVNMLIDSSKFDCIAFYRFASLDDIHQLVTDNSLSAEDRDTLRTCHETLKLAIV</sequence>
<dbReference type="InterPro" id="IPR001034">
    <property type="entry name" value="DeoR_HTH"/>
</dbReference>
<keyword evidence="1" id="KW-0805">Transcription regulation</keyword>
<dbReference type="PRINTS" id="PR00037">
    <property type="entry name" value="HTHLACR"/>
</dbReference>
<dbReference type="SMART" id="SM00420">
    <property type="entry name" value="HTH_DEOR"/>
    <property type="match status" value="1"/>
</dbReference>